<gene>
    <name evidence="1" type="ORF">GDH07_08840</name>
    <name evidence="2" type="ORF">QL104_11070</name>
</gene>
<sequence length="63" mass="7038">MPIVNIDADIKARWPQGQCSYSPASPEELAIIGVDLLVRELGAESAQAFMNQVFEKYPTSRRE</sequence>
<keyword evidence="4" id="KW-1185">Reference proteome</keyword>
<dbReference type="RefSeq" id="WP_031321411.1">
    <property type="nucleotide sequence ID" value="NZ_AVOY01000193.1"/>
</dbReference>
<evidence type="ECO:0000313" key="1">
    <source>
        <dbReference type="EMBL" id="MQA53421.1"/>
    </source>
</evidence>
<accession>A0A7X1PJQ9</accession>
<evidence type="ECO:0000313" key="2">
    <source>
        <dbReference type="EMBL" id="WMN19909.1"/>
    </source>
</evidence>
<dbReference type="Proteomes" id="UP000486534">
    <property type="component" value="Unassembled WGS sequence"/>
</dbReference>
<organism evidence="1 3">
    <name type="scientific">Pseudomonas piscis</name>
    <dbReference type="NCBI Taxonomy" id="2614538"/>
    <lineage>
        <taxon>Bacteria</taxon>
        <taxon>Pseudomonadati</taxon>
        <taxon>Pseudomonadota</taxon>
        <taxon>Gammaproteobacteria</taxon>
        <taxon>Pseudomonadales</taxon>
        <taxon>Pseudomonadaceae</taxon>
        <taxon>Pseudomonas</taxon>
    </lineage>
</organism>
<evidence type="ECO:0000313" key="3">
    <source>
        <dbReference type="Proteomes" id="UP000486534"/>
    </source>
</evidence>
<dbReference type="AlphaFoldDB" id="A0A7X1PJQ9"/>
<proteinExistence type="predicted"/>
<evidence type="ECO:0000313" key="4">
    <source>
        <dbReference type="Proteomes" id="UP001237292"/>
    </source>
</evidence>
<dbReference type="EMBL" id="WHUV01000001">
    <property type="protein sequence ID" value="MQA53421.1"/>
    <property type="molecule type" value="Genomic_DNA"/>
</dbReference>
<reference evidence="2 4" key="2">
    <citation type="journal article" date="2023" name="Access Microbiol">
        <title>The genome of a steinernematid-associated Pseudomonas piscis bacterium encodes the biosynthesis of insect toxins.</title>
        <authorList>
            <person name="Awori R.M."/>
            <person name="Hendre P."/>
            <person name="Amugune N.O."/>
        </authorList>
    </citation>
    <scope>NUCLEOTIDE SEQUENCE [LARGE SCALE GENOMIC DNA]</scope>
    <source>
        <strain evidence="2 4">75</strain>
    </source>
</reference>
<name>A0A7X1PJQ9_9PSED</name>
<protein>
    <submittedName>
        <fullName evidence="1">Uncharacterized protein</fullName>
    </submittedName>
</protein>
<dbReference type="EMBL" id="CP133164">
    <property type="protein sequence ID" value="WMN19909.1"/>
    <property type="molecule type" value="Genomic_DNA"/>
</dbReference>
<dbReference type="Proteomes" id="UP001237292">
    <property type="component" value="Chromosome"/>
</dbReference>
<reference evidence="1 3" key="1">
    <citation type="submission" date="2019-10" db="EMBL/GenBank/DDBJ databases">
        <title>Pseudomonas dajingensis sp. nov., isolated from the profound head ulcers of farmed Murray cod (Maccullochella peelii peelii).</title>
        <authorList>
            <person name="Liu Y."/>
        </authorList>
    </citation>
    <scope>NUCLEOTIDE SEQUENCE [LARGE SCALE GENOMIC DNA]</scope>
    <source>
        <strain evidence="1 3">MC042</strain>
    </source>
</reference>